<organism evidence="1 2">
    <name type="scientific">Paludisphaera borealis</name>
    <dbReference type="NCBI Taxonomy" id="1387353"/>
    <lineage>
        <taxon>Bacteria</taxon>
        <taxon>Pseudomonadati</taxon>
        <taxon>Planctomycetota</taxon>
        <taxon>Planctomycetia</taxon>
        <taxon>Isosphaerales</taxon>
        <taxon>Isosphaeraceae</taxon>
        <taxon>Paludisphaera</taxon>
    </lineage>
</organism>
<name>A0A1U7CM43_9BACT</name>
<protein>
    <recommendedName>
        <fullName evidence="3">Flagellin N-methylase</fullName>
    </recommendedName>
</protein>
<dbReference type="OrthoDB" id="71604at2"/>
<dbReference type="InterPro" id="IPR005358">
    <property type="entry name" value="Puta_zinc/iron-chelating_dom"/>
</dbReference>
<dbReference type="RefSeq" id="WP_076344303.1">
    <property type="nucleotide sequence ID" value="NZ_CP019082.1"/>
</dbReference>
<dbReference type="EMBL" id="CP019082">
    <property type="protein sequence ID" value="APW59978.1"/>
    <property type="molecule type" value="Genomic_DNA"/>
</dbReference>
<dbReference type="Pfam" id="PF03692">
    <property type="entry name" value="CxxCxxCC"/>
    <property type="match status" value="1"/>
</dbReference>
<dbReference type="KEGG" id="pbor:BSF38_01439"/>
<evidence type="ECO:0008006" key="3">
    <source>
        <dbReference type="Google" id="ProtNLM"/>
    </source>
</evidence>
<evidence type="ECO:0000313" key="2">
    <source>
        <dbReference type="Proteomes" id="UP000186309"/>
    </source>
</evidence>
<proteinExistence type="predicted"/>
<dbReference type="STRING" id="1387353.BSF38_01439"/>
<dbReference type="AlphaFoldDB" id="A0A1U7CM43"/>
<keyword evidence="2" id="KW-1185">Reference proteome</keyword>
<accession>A0A1U7CM43</accession>
<sequence length="164" mass="18968">MNVLEILNNKPAPKSKVRKPKRDELKPGECLCDFCTGKCCHYFSLPIDAPQSWDDYDSIRWYLAHGQTIVYVHEEQWYLLVMTKCQYLLADNRCGIYLNRPKICREYKTDDCEYDGGWAFEKVFETPEQIWEYAEAMLPARRRPGRAGGPVLPIVTLGTSAPIV</sequence>
<evidence type="ECO:0000313" key="1">
    <source>
        <dbReference type="EMBL" id="APW59978.1"/>
    </source>
</evidence>
<reference evidence="2" key="1">
    <citation type="submission" date="2016-12" db="EMBL/GenBank/DDBJ databases">
        <title>Comparative genomics of four Isosphaeraceae planctomycetes: a common pool of plasmids and glycoside hydrolase genes.</title>
        <authorList>
            <person name="Ivanova A."/>
        </authorList>
    </citation>
    <scope>NUCLEOTIDE SEQUENCE [LARGE SCALE GENOMIC DNA]</scope>
    <source>
        <strain evidence="2">PX4</strain>
    </source>
</reference>
<gene>
    <name evidence="1" type="ORF">BSF38_01439</name>
</gene>
<dbReference type="Proteomes" id="UP000186309">
    <property type="component" value="Chromosome"/>
</dbReference>